<keyword evidence="4" id="KW-0812">Transmembrane</keyword>
<dbReference type="EMBL" id="GG666543">
    <property type="protein sequence ID" value="EEN57359.1"/>
    <property type="molecule type" value="Genomic_DNA"/>
</dbReference>
<dbReference type="Gene3D" id="3.80.10.10">
    <property type="entry name" value="Ribonuclease Inhibitor"/>
    <property type="match status" value="1"/>
</dbReference>
<dbReference type="PANTHER" id="PTHR24366">
    <property type="entry name" value="IG(IMMUNOGLOBULIN) AND LRR(LEUCINE RICH REPEAT) DOMAINS"/>
    <property type="match status" value="1"/>
</dbReference>
<keyword evidence="1" id="KW-0433">Leucine-rich repeat</keyword>
<dbReference type="SMART" id="SM00369">
    <property type="entry name" value="LRR_TYP"/>
    <property type="match status" value="4"/>
</dbReference>
<organism>
    <name type="scientific">Branchiostoma floridae</name>
    <name type="common">Florida lancelet</name>
    <name type="synonym">Amphioxus</name>
    <dbReference type="NCBI Taxonomy" id="7739"/>
    <lineage>
        <taxon>Eukaryota</taxon>
        <taxon>Metazoa</taxon>
        <taxon>Chordata</taxon>
        <taxon>Cephalochordata</taxon>
        <taxon>Leptocardii</taxon>
        <taxon>Amphioxiformes</taxon>
        <taxon>Branchiostomatidae</taxon>
        <taxon>Branchiostoma</taxon>
    </lineage>
</organism>
<evidence type="ECO:0000256" key="1">
    <source>
        <dbReference type="ARBA" id="ARBA00022614"/>
    </source>
</evidence>
<gene>
    <name evidence="6" type="ORF">BRAFLDRAFT_82740</name>
</gene>
<feature type="signal peptide" evidence="5">
    <location>
        <begin position="1"/>
        <end position="25"/>
    </location>
</feature>
<keyword evidence="4" id="KW-1133">Transmembrane helix</keyword>
<evidence type="ECO:0000256" key="5">
    <source>
        <dbReference type="SAM" id="SignalP"/>
    </source>
</evidence>
<dbReference type="PROSITE" id="PS51257">
    <property type="entry name" value="PROKAR_LIPOPROTEIN"/>
    <property type="match status" value="1"/>
</dbReference>
<feature type="region of interest" description="Disordered" evidence="3">
    <location>
        <begin position="706"/>
        <end position="730"/>
    </location>
</feature>
<reference evidence="6" key="1">
    <citation type="journal article" date="2008" name="Nature">
        <title>The amphioxus genome and the evolution of the chordate karyotype.</title>
        <authorList>
            <consortium name="US DOE Joint Genome Institute (JGI-PGF)"/>
            <person name="Putnam N.H."/>
            <person name="Butts T."/>
            <person name="Ferrier D.E.K."/>
            <person name="Furlong R.F."/>
            <person name="Hellsten U."/>
            <person name="Kawashima T."/>
            <person name="Robinson-Rechavi M."/>
            <person name="Shoguchi E."/>
            <person name="Terry A."/>
            <person name="Yu J.-K."/>
            <person name="Benito-Gutierrez E.L."/>
            <person name="Dubchak I."/>
            <person name="Garcia-Fernandez J."/>
            <person name="Gibson-Brown J.J."/>
            <person name="Grigoriev I.V."/>
            <person name="Horton A.C."/>
            <person name="de Jong P.J."/>
            <person name="Jurka J."/>
            <person name="Kapitonov V.V."/>
            <person name="Kohara Y."/>
            <person name="Kuroki Y."/>
            <person name="Lindquist E."/>
            <person name="Lucas S."/>
            <person name="Osoegawa K."/>
            <person name="Pennacchio L.A."/>
            <person name="Salamov A.A."/>
            <person name="Satou Y."/>
            <person name="Sauka-Spengler T."/>
            <person name="Schmutz J."/>
            <person name="Shin-I T."/>
            <person name="Toyoda A."/>
            <person name="Bronner-Fraser M."/>
            <person name="Fujiyama A."/>
            <person name="Holland L.Z."/>
            <person name="Holland P.W.H."/>
            <person name="Satoh N."/>
            <person name="Rokhsar D.S."/>
        </authorList>
    </citation>
    <scope>NUCLEOTIDE SEQUENCE [LARGE SCALE GENOMIC DNA]</scope>
    <source>
        <strain evidence="6">S238N-H82</strain>
        <tissue evidence="6">Testes</tissue>
    </source>
</reference>
<keyword evidence="2" id="KW-0677">Repeat</keyword>
<evidence type="ECO:0008006" key="7">
    <source>
        <dbReference type="Google" id="ProtNLM"/>
    </source>
</evidence>
<accession>C3YQK3</accession>
<feature type="compositionally biased region" description="Basic and acidic residues" evidence="3">
    <location>
        <begin position="486"/>
        <end position="495"/>
    </location>
</feature>
<protein>
    <recommendedName>
        <fullName evidence="7">LRRCT domain-containing protein</fullName>
    </recommendedName>
</protein>
<dbReference type="InParanoid" id="C3YQK3"/>
<dbReference type="InterPro" id="IPR003591">
    <property type="entry name" value="Leu-rich_rpt_typical-subtyp"/>
</dbReference>
<feature type="compositionally biased region" description="Polar residues" evidence="3">
    <location>
        <begin position="496"/>
        <end position="506"/>
    </location>
</feature>
<dbReference type="InterPro" id="IPR001611">
    <property type="entry name" value="Leu-rich_rpt"/>
</dbReference>
<feature type="chain" id="PRO_5002935943" description="LRRCT domain-containing protein" evidence="5">
    <location>
        <begin position="26"/>
        <end position="1221"/>
    </location>
</feature>
<feature type="transmembrane region" description="Helical" evidence="4">
    <location>
        <begin position="521"/>
        <end position="543"/>
    </location>
</feature>
<feature type="region of interest" description="Disordered" evidence="3">
    <location>
        <begin position="486"/>
        <end position="515"/>
    </location>
</feature>
<dbReference type="SUPFAM" id="SSF52058">
    <property type="entry name" value="L domain-like"/>
    <property type="match status" value="1"/>
</dbReference>
<evidence type="ECO:0000256" key="2">
    <source>
        <dbReference type="ARBA" id="ARBA00022737"/>
    </source>
</evidence>
<dbReference type="FunFam" id="3.80.10.10:FF:001023">
    <property type="entry name" value="Uncharacterized protein"/>
    <property type="match status" value="1"/>
</dbReference>
<dbReference type="InterPro" id="IPR032675">
    <property type="entry name" value="LRR_dom_sf"/>
</dbReference>
<evidence type="ECO:0000256" key="4">
    <source>
        <dbReference type="SAM" id="Phobius"/>
    </source>
</evidence>
<sequence length="1221" mass="134011">MCASGRAKKNAAMLFLLLLTASCVASDGSQFSQCKAVVWRECVPLTDKPVLLGYTGACVMCEVLSEGVTSGSPFSFVAKAEGVAIRGFPFHVLSAESLTPLDHSRVDTLGLIEAKITDMENNSFVGFTNLEALSLDHNRLAKVKQTWFTGLKQLLMLILSNNCIKQIDPASFSHLTRLTFLDLENNMLQVVDPAWLFGLKGTMIMNLGLNEIKSISPGSFQHLQLTWLDLSGNDLSCLDCVVLREQHVLRMLHISSSMLSSVHDAKPHAMIWSLHRFTSMFRGSTLVVGVPKFLFCVRQTMATPGLSFGWMSASSDRVPGTTGVRDINPGISCGALDRSLSTISIQPPVVVLATNGSVADKVVPNMLEQCRKVHEYDEGIVVDLLRNHVFRLVSMATGNTTFEGVGMSFLQTQDENTHTTTKSGCDKKHTTHANATHDNAKNITCILLTKDEHIVFSAPPVHCQTPTTPTTHLTKTDHSTYLPHYSEHTKRDHTSSEPGDNSTLQVSTTPGSGMTPTTDHVVISVVVSAVVSLVVLSLVMLAWKLRSPKAKAEYEMNSDDAHIWTIPPGVAFPGLLRSASLPAWPNKRTSDDVASCRSLPAVLDSIEPTYGEIPDDIAAAQRPLPGLPHTYWEIPDDAISSVVRSSSLPAVSCTRGGTADDRVSCRSLPAVIQSIEPTYSVIPDNIAAAQRPLPAPPRTAWEISDHGAAAQRPLPESRHTYSEIPDEESGPMPFYADAAELLHHVVRNRRPQRQAFRDVTSASGRHRSGSSVVTYDLAEGTNGRFVVRDRGQQRHAFRDVTSASRGHRSGSSVVTYGLAEGSNIQSNSFYRMSPEVHGLRARRQLRTALVSRPADQGLRTFVNVTDAIVSRGQNVTEAHIAFLALPNTYWPWEISGDGTCITPRRASLPHVTPPNTYWPWEISGEGTRNTPRRTSLPHVTLPNTYWPWEIPSEEGAHDTPRRASLPLVTPPNTYWPWEIPSEEGAHDTPRRASLPLVTPPNTYWPWQIPSEEGAHDTPRRASLPLVTPPNTYWSWEIKVEGTRNTPQRASLPHITPPNTYWPWEITSEGTHDTPHRAPLPLVTLPNKYWPCELPDGALEHCPSSTGTLSQQQLEHCPSSTGTLSQQYWNTVPAALQHCPSSTGTLSQQYWNTVPAALEHCISSTGTLSQQHWNTIPAALEHCPSSTGTLSQQHWNTVAAALEPCHSSTGTLSQQLHKESLR</sequence>
<proteinExistence type="predicted"/>
<evidence type="ECO:0000313" key="6">
    <source>
        <dbReference type="EMBL" id="EEN57359.1"/>
    </source>
</evidence>
<dbReference type="AlphaFoldDB" id="C3YQK3"/>
<dbReference type="Pfam" id="PF13855">
    <property type="entry name" value="LRR_8"/>
    <property type="match status" value="1"/>
</dbReference>
<keyword evidence="4" id="KW-0472">Membrane</keyword>
<dbReference type="eggNOG" id="KOG4194">
    <property type="taxonomic scope" value="Eukaryota"/>
</dbReference>
<evidence type="ECO:0000256" key="3">
    <source>
        <dbReference type="SAM" id="MobiDB-lite"/>
    </source>
</evidence>
<name>C3YQK3_BRAFL</name>
<keyword evidence="5" id="KW-0732">Signal</keyword>